<comment type="caution">
    <text evidence="2">The sequence shown here is derived from an EMBL/GenBank/DDBJ whole genome shotgun (WGS) entry which is preliminary data.</text>
</comment>
<protein>
    <submittedName>
        <fullName evidence="2">Uncharacterized protein</fullName>
    </submittedName>
</protein>
<dbReference type="Proteomes" id="UP001151760">
    <property type="component" value="Unassembled WGS sequence"/>
</dbReference>
<proteinExistence type="predicted"/>
<keyword evidence="3" id="KW-1185">Reference proteome</keyword>
<evidence type="ECO:0000313" key="2">
    <source>
        <dbReference type="EMBL" id="GJT72106.1"/>
    </source>
</evidence>
<organism evidence="2 3">
    <name type="scientific">Tanacetum coccineum</name>
    <dbReference type="NCBI Taxonomy" id="301880"/>
    <lineage>
        <taxon>Eukaryota</taxon>
        <taxon>Viridiplantae</taxon>
        <taxon>Streptophyta</taxon>
        <taxon>Embryophyta</taxon>
        <taxon>Tracheophyta</taxon>
        <taxon>Spermatophyta</taxon>
        <taxon>Magnoliopsida</taxon>
        <taxon>eudicotyledons</taxon>
        <taxon>Gunneridae</taxon>
        <taxon>Pentapetalae</taxon>
        <taxon>asterids</taxon>
        <taxon>campanulids</taxon>
        <taxon>Asterales</taxon>
        <taxon>Asteraceae</taxon>
        <taxon>Asteroideae</taxon>
        <taxon>Anthemideae</taxon>
        <taxon>Anthemidinae</taxon>
        <taxon>Tanacetum</taxon>
    </lineage>
</organism>
<dbReference type="EMBL" id="BQNB010018227">
    <property type="protein sequence ID" value="GJT72106.1"/>
    <property type="molecule type" value="Genomic_DNA"/>
</dbReference>
<accession>A0ABQ5G8V0</accession>
<feature type="non-terminal residue" evidence="2">
    <location>
        <position position="1"/>
    </location>
</feature>
<evidence type="ECO:0000256" key="1">
    <source>
        <dbReference type="SAM" id="MobiDB-lite"/>
    </source>
</evidence>
<evidence type="ECO:0000313" key="3">
    <source>
        <dbReference type="Proteomes" id="UP001151760"/>
    </source>
</evidence>
<reference evidence="2" key="2">
    <citation type="submission" date="2022-01" db="EMBL/GenBank/DDBJ databases">
        <authorList>
            <person name="Yamashiro T."/>
            <person name="Shiraishi A."/>
            <person name="Satake H."/>
            <person name="Nakayama K."/>
        </authorList>
    </citation>
    <scope>NUCLEOTIDE SEQUENCE</scope>
</reference>
<name>A0ABQ5G8V0_9ASTR</name>
<reference evidence="2" key="1">
    <citation type="journal article" date="2022" name="Int. J. Mol. Sci.">
        <title>Draft Genome of Tanacetum Coccineum: Genomic Comparison of Closely Related Tanacetum-Family Plants.</title>
        <authorList>
            <person name="Yamashiro T."/>
            <person name="Shiraishi A."/>
            <person name="Nakayama K."/>
            <person name="Satake H."/>
        </authorList>
    </citation>
    <scope>NUCLEOTIDE SEQUENCE</scope>
</reference>
<gene>
    <name evidence="2" type="ORF">Tco_1031392</name>
</gene>
<feature type="region of interest" description="Disordered" evidence="1">
    <location>
        <begin position="1"/>
        <end position="33"/>
    </location>
</feature>
<sequence>NTTMKKTFEMMGGAEGDDDGYGGGGGRFNRRGGRKEDKIADVGFFNSFKDDFDDQDLA</sequence>